<evidence type="ECO:0000256" key="4">
    <source>
        <dbReference type="ARBA" id="ARBA00022630"/>
    </source>
</evidence>
<feature type="binding site" evidence="8">
    <location>
        <begin position="382"/>
        <end position="384"/>
    </location>
    <ligand>
        <name>FAD</name>
        <dbReference type="ChEBI" id="CHEBI:57692"/>
    </ligand>
</feature>
<feature type="site" description="Electron transfer via tryptophanyl radical" evidence="9">
    <location>
        <position position="369"/>
    </location>
</feature>
<dbReference type="GO" id="GO:0003677">
    <property type="term" value="F:DNA binding"/>
    <property type="evidence" value="ECO:0007669"/>
    <property type="project" value="TreeGrafter"/>
</dbReference>
<evidence type="ECO:0000259" key="11">
    <source>
        <dbReference type="PROSITE" id="PS51645"/>
    </source>
</evidence>
<dbReference type="SUPFAM" id="SSF52425">
    <property type="entry name" value="Cryptochrome/photolyase, N-terminal domain"/>
    <property type="match status" value="1"/>
</dbReference>
<dbReference type="FunFam" id="1.10.579.10:FF:000003">
    <property type="entry name" value="Deoxyribodipyrimidine photo-lyase"/>
    <property type="match status" value="1"/>
</dbReference>
<dbReference type="PROSITE" id="PS00394">
    <property type="entry name" value="DNA_PHOTOLYASES_1_1"/>
    <property type="match status" value="1"/>
</dbReference>
<evidence type="ECO:0000256" key="3">
    <source>
        <dbReference type="ARBA" id="ARBA00014046"/>
    </source>
</evidence>
<comment type="cofactor">
    <cofactor evidence="1">
        <name>(6R)-5,10-methylene-5,6,7,8-tetrahydrofolate</name>
        <dbReference type="ChEBI" id="CHEBI:15636"/>
    </cofactor>
</comment>
<evidence type="ECO:0000256" key="7">
    <source>
        <dbReference type="ARBA" id="ARBA00033999"/>
    </source>
</evidence>
<dbReference type="Gene3D" id="1.25.40.80">
    <property type="match status" value="1"/>
</dbReference>
<dbReference type="RefSeq" id="WP_245824826.1">
    <property type="nucleotide sequence ID" value="NZ_BJXS01000003.1"/>
</dbReference>
<feature type="binding site" evidence="8">
    <location>
        <position position="282"/>
    </location>
    <ligand>
        <name>FAD</name>
        <dbReference type="ChEBI" id="CHEBI:57692"/>
    </ligand>
</feature>
<dbReference type="GO" id="GO:0071949">
    <property type="term" value="F:FAD binding"/>
    <property type="evidence" value="ECO:0007669"/>
    <property type="project" value="TreeGrafter"/>
</dbReference>
<evidence type="ECO:0000313" key="12">
    <source>
        <dbReference type="EMBL" id="AQS89445.1"/>
    </source>
</evidence>
<dbReference type="Gene3D" id="1.10.579.10">
    <property type="entry name" value="DNA Cyclobutane Dipyrimidine Photolyase, subunit A, domain 3"/>
    <property type="match status" value="1"/>
</dbReference>
<dbReference type="AlphaFoldDB" id="A0A1U9KUH6"/>
<comment type="similarity">
    <text evidence="10">Belongs to the DNA photolyase family.</text>
</comment>
<keyword evidence="6 10" id="KW-0157">Chromophore</keyword>
<dbReference type="PANTHER" id="PTHR11455:SF9">
    <property type="entry name" value="CRYPTOCHROME CIRCADIAN CLOCK 5 ISOFORM X1"/>
    <property type="match status" value="1"/>
</dbReference>
<feature type="domain" description="Photolyase/cryptochrome alpha/beta" evidence="11">
    <location>
        <begin position="11"/>
        <end position="140"/>
    </location>
</feature>
<dbReference type="InterPro" id="IPR014729">
    <property type="entry name" value="Rossmann-like_a/b/a_fold"/>
</dbReference>
<keyword evidence="5 8" id="KW-0274">FAD</keyword>
<dbReference type="PRINTS" id="PR00147">
    <property type="entry name" value="DNAPHOTLYASE"/>
</dbReference>
<evidence type="ECO:0000256" key="8">
    <source>
        <dbReference type="PIRSR" id="PIRSR602081-1"/>
    </source>
</evidence>
<feature type="site" description="Electron transfer via tryptophanyl radical" evidence="9">
    <location>
        <position position="392"/>
    </location>
</feature>
<dbReference type="Pfam" id="PF03441">
    <property type="entry name" value="FAD_binding_7"/>
    <property type="match status" value="1"/>
</dbReference>
<dbReference type="GO" id="GO:0009416">
    <property type="term" value="P:response to light stimulus"/>
    <property type="evidence" value="ECO:0007669"/>
    <property type="project" value="TreeGrafter"/>
</dbReference>
<dbReference type="GO" id="GO:0000719">
    <property type="term" value="P:photoreactive repair"/>
    <property type="evidence" value="ECO:0007669"/>
    <property type="project" value="UniProtKB-ARBA"/>
</dbReference>
<dbReference type="KEGG" id="nch:A0U93_10570"/>
<dbReference type="Proteomes" id="UP000188604">
    <property type="component" value="Chromosome"/>
</dbReference>
<organism evidence="12 13">
    <name type="scientific">Neoasaia chiangmaiensis</name>
    <dbReference type="NCBI Taxonomy" id="320497"/>
    <lineage>
        <taxon>Bacteria</taxon>
        <taxon>Pseudomonadati</taxon>
        <taxon>Pseudomonadota</taxon>
        <taxon>Alphaproteobacteria</taxon>
        <taxon>Acetobacterales</taxon>
        <taxon>Acetobacteraceae</taxon>
        <taxon>Neoasaia</taxon>
    </lineage>
</organism>
<evidence type="ECO:0000256" key="10">
    <source>
        <dbReference type="RuleBase" id="RU004182"/>
    </source>
</evidence>
<comment type="catalytic activity">
    <reaction evidence="7">
        <text>cyclobutadipyrimidine (in DNA) = 2 pyrimidine residues (in DNA).</text>
        <dbReference type="EC" id="4.1.99.3"/>
    </reaction>
</comment>
<dbReference type="PROSITE" id="PS51645">
    <property type="entry name" value="PHR_CRY_ALPHA_BETA"/>
    <property type="match status" value="1"/>
</dbReference>
<dbReference type="InterPro" id="IPR002081">
    <property type="entry name" value="Cryptochrome/DNA_photolyase_1"/>
</dbReference>
<comment type="cofactor">
    <cofactor evidence="8">
        <name>FAD</name>
        <dbReference type="ChEBI" id="CHEBI:57692"/>
    </cofactor>
    <text evidence="8">Binds 1 FAD per subunit.</text>
</comment>
<protein>
    <recommendedName>
        <fullName evidence="3">Deoxyribodipyrimidine photo-lyase</fullName>
        <ecNumber evidence="2">4.1.99.3</ecNumber>
    </recommendedName>
</protein>
<keyword evidence="4 8" id="KW-0285">Flavoprotein</keyword>
<dbReference type="InterPro" id="IPR006050">
    <property type="entry name" value="DNA_photolyase_N"/>
</dbReference>
<dbReference type="InterPro" id="IPR036134">
    <property type="entry name" value="Crypto/Photolyase_FAD-like_sf"/>
</dbReference>
<feature type="site" description="Electron transfer via tryptophanyl radical" evidence="9">
    <location>
        <position position="316"/>
    </location>
</feature>
<evidence type="ECO:0000256" key="5">
    <source>
        <dbReference type="ARBA" id="ARBA00022827"/>
    </source>
</evidence>
<keyword evidence="12" id="KW-0456">Lyase</keyword>
<gene>
    <name evidence="12" type="ORF">A0U93_10570</name>
</gene>
<dbReference type="STRING" id="320497.A0U93_10570"/>
<evidence type="ECO:0000256" key="6">
    <source>
        <dbReference type="ARBA" id="ARBA00022991"/>
    </source>
</evidence>
<name>A0A1U9KUH6_9PROT</name>
<dbReference type="PANTHER" id="PTHR11455">
    <property type="entry name" value="CRYPTOCHROME"/>
    <property type="match status" value="1"/>
</dbReference>
<accession>A0A1U9KUH6</accession>
<evidence type="ECO:0000256" key="9">
    <source>
        <dbReference type="PIRSR" id="PIRSR602081-2"/>
    </source>
</evidence>
<dbReference type="EC" id="4.1.99.3" evidence="2"/>
<evidence type="ECO:0000313" key="13">
    <source>
        <dbReference type="Proteomes" id="UP000188604"/>
    </source>
</evidence>
<dbReference type="InterPro" id="IPR036155">
    <property type="entry name" value="Crypto/Photolyase_N_sf"/>
</dbReference>
<dbReference type="Pfam" id="PF00875">
    <property type="entry name" value="DNA_photolyase"/>
    <property type="match status" value="1"/>
</dbReference>
<reference evidence="12 13" key="1">
    <citation type="submission" date="2016-03" db="EMBL/GenBank/DDBJ databases">
        <title>Acetic acid bacteria sequencing.</title>
        <authorList>
            <person name="Brandt J."/>
            <person name="Jakob F."/>
            <person name="Vogel R.F."/>
        </authorList>
    </citation>
    <scope>NUCLEOTIDE SEQUENCE [LARGE SCALE GENOMIC DNA]</scope>
    <source>
        <strain evidence="12 13">NBRC 101099</strain>
    </source>
</reference>
<evidence type="ECO:0000256" key="1">
    <source>
        <dbReference type="ARBA" id="ARBA00001932"/>
    </source>
</evidence>
<feature type="binding site" evidence="8">
    <location>
        <position position="238"/>
    </location>
    <ligand>
        <name>FAD</name>
        <dbReference type="ChEBI" id="CHEBI:57692"/>
    </ligand>
</feature>
<dbReference type="SUPFAM" id="SSF48173">
    <property type="entry name" value="Cryptochrome/photolyase FAD-binding domain"/>
    <property type="match status" value="1"/>
</dbReference>
<dbReference type="EMBL" id="CP014691">
    <property type="protein sequence ID" value="AQS89445.1"/>
    <property type="molecule type" value="Genomic_DNA"/>
</dbReference>
<feature type="binding site" evidence="8">
    <location>
        <begin position="250"/>
        <end position="254"/>
    </location>
    <ligand>
        <name>FAD</name>
        <dbReference type="ChEBI" id="CHEBI:57692"/>
    </ligand>
</feature>
<proteinExistence type="inferred from homology"/>
<dbReference type="InterPro" id="IPR005101">
    <property type="entry name" value="Cryptochr/Photolyase_FAD-bd"/>
</dbReference>
<sequence>MSPHASTDREKPVIVWFRDDLRLADHPALHDAIDSGRPVIAVYVLDEETGGVRPLGGAARWWLHGALAALRAQLNDMGGTLLTFAGPAPETLDRLADISGAGALYCHYRYQKEARDQDSAVFDRLAGRRVEIVQRHGTLLRAPDAVRTKTGTPYRVFGAYWKAAVKLGPPPRPLAAPGRIRFWSSPTHWPKTMRPLDEDALLPRKPNWAGGLEADWTPGEAAGREILRDFVTHALAHYDTGRNEMAAEGSSRLSPYLRFGHVSPRQVWDAVSHIKGTDAEVFRGEIGWREFAWNTLYHAPDLPHRNLKPRFDIMRWRRDEGDVRAWQQGRTGIPIVDAGMRQLWETGWMHNRARMITASLLVKHLLIDWRVGEAWFWDTLVDADPANNAVNWQWVAGTGIEATPFFRVFSPLRQCERFDPDGDYMRRWVPELAKLTGKEIPAPWTLSQQSLRQAGVTLGKTYPEPIVDLDGGRQRALDALKATARTREDEAA</sequence>
<dbReference type="InterPro" id="IPR018394">
    <property type="entry name" value="DNA_photolyase_1_CS_C"/>
</dbReference>
<dbReference type="Gene3D" id="3.40.50.620">
    <property type="entry name" value="HUPs"/>
    <property type="match status" value="1"/>
</dbReference>
<keyword evidence="13" id="KW-1185">Reference proteome</keyword>
<dbReference type="GO" id="GO:0003904">
    <property type="term" value="F:deoxyribodipyrimidine photo-lyase activity"/>
    <property type="evidence" value="ECO:0007669"/>
    <property type="project" value="UniProtKB-EC"/>
</dbReference>
<evidence type="ECO:0000256" key="2">
    <source>
        <dbReference type="ARBA" id="ARBA00013149"/>
    </source>
</evidence>